<comment type="caution">
    <text evidence="1">The sequence shown here is derived from an EMBL/GenBank/DDBJ whole genome shotgun (WGS) entry which is preliminary data.</text>
</comment>
<keyword evidence="2" id="KW-1185">Reference proteome</keyword>
<protein>
    <submittedName>
        <fullName evidence="1">Uncharacterized protein</fullName>
    </submittedName>
</protein>
<dbReference type="AlphaFoldDB" id="A0A397GYH7"/>
<accession>A0A397GYH7</accession>
<evidence type="ECO:0000313" key="2">
    <source>
        <dbReference type="Proteomes" id="UP000266861"/>
    </source>
</evidence>
<dbReference type="Proteomes" id="UP000266861">
    <property type="component" value="Unassembled WGS sequence"/>
</dbReference>
<proteinExistence type="predicted"/>
<reference evidence="1 2" key="1">
    <citation type="submission" date="2018-08" db="EMBL/GenBank/DDBJ databases">
        <title>Genome and evolution of the arbuscular mycorrhizal fungus Diversispora epigaea (formerly Glomus versiforme) and its bacterial endosymbionts.</title>
        <authorList>
            <person name="Sun X."/>
            <person name="Fei Z."/>
            <person name="Harrison M."/>
        </authorList>
    </citation>
    <scope>NUCLEOTIDE SEQUENCE [LARGE SCALE GENOMIC DNA]</scope>
    <source>
        <strain evidence="1 2">IT104</strain>
    </source>
</reference>
<dbReference type="EMBL" id="PQFF01000365">
    <property type="protein sequence ID" value="RHZ55707.1"/>
    <property type="molecule type" value="Genomic_DNA"/>
</dbReference>
<sequence length="76" mass="8849">MYYVMRIKVDKNFLRLDNVKFAVTVNDNTYQENSESIILSEESCVVFRNTFKAIAETNDWAEYHVPIGVINMPDVV</sequence>
<evidence type="ECO:0000313" key="1">
    <source>
        <dbReference type="EMBL" id="RHZ55707.1"/>
    </source>
</evidence>
<organism evidence="1 2">
    <name type="scientific">Diversispora epigaea</name>
    <dbReference type="NCBI Taxonomy" id="1348612"/>
    <lineage>
        <taxon>Eukaryota</taxon>
        <taxon>Fungi</taxon>
        <taxon>Fungi incertae sedis</taxon>
        <taxon>Mucoromycota</taxon>
        <taxon>Glomeromycotina</taxon>
        <taxon>Glomeromycetes</taxon>
        <taxon>Diversisporales</taxon>
        <taxon>Diversisporaceae</taxon>
        <taxon>Diversispora</taxon>
    </lineage>
</organism>
<name>A0A397GYH7_9GLOM</name>
<gene>
    <name evidence="1" type="ORF">Glove_411g9</name>
</gene>